<evidence type="ECO:0000256" key="3">
    <source>
        <dbReference type="SAM" id="Coils"/>
    </source>
</evidence>
<evidence type="ECO:0000256" key="1">
    <source>
        <dbReference type="ARBA" id="ARBA00022553"/>
    </source>
</evidence>
<name>A0A2Z6GDI2_9PROT</name>
<reference evidence="5 6" key="1">
    <citation type="submission" date="2018-06" db="EMBL/GenBank/DDBJ databases">
        <title>OYT1 Genome Sequencing.</title>
        <authorList>
            <person name="Kato S."/>
            <person name="Itoh T."/>
            <person name="Ohkuma M."/>
        </authorList>
    </citation>
    <scope>NUCLEOTIDE SEQUENCE [LARGE SCALE GENOMIC DNA]</scope>
    <source>
        <strain evidence="5 6">OYT1</strain>
    </source>
</reference>
<evidence type="ECO:0000313" key="6">
    <source>
        <dbReference type="Proteomes" id="UP000033070"/>
    </source>
</evidence>
<dbReference type="CDD" id="cd17569">
    <property type="entry name" value="REC_HupR-like"/>
    <property type="match status" value="1"/>
</dbReference>
<evidence type="ECO:0000313" key="5">
    <source>
        <dbReference type="EMBL" id="BBE51389.1"/>
    </source>
</evidence>
<dbReference type="Pfam" id="PF00072">
    <property type="entry name" value="Response_reg"/>
    <property type="match status" value="1"/>
</dbReference>
<protein>
    <submittedName>
        <fullName evidence="5">Hydrogenase transcriptional regulatory protein hupR1</fullName>
    </submittedName>
</protein>
<dbReference type="InterPro" id="IPR050595">
    <property type="entry name" value="Bact_response_regulator"/>
</dbReference>
<dbReference type="Proteomes" id="UP000033070">
    <property type="component" value="Chromosome"/>
</dbReference>
<proteinExistence type="predicted"/>
<dbReference type="GO" id="GO:0000160">
    <property type="term" value="P:phosphorelay signal transduction system"/>
    <property type="evidence" value="ECO:0007669"/>
    <property type="project" value="InterPro"/>
</dbReference>
<dbReference type="Gene3D" id="3.40.50.2300">
    <property type="match status" value="1"/>
</dbReference>
<keyword evidence="6" id="KW-1185">Reference proteome</keyword>
<gene>
    <name evidence="5" type="ORF">OYT1_ch1862</name>
</gene>
<dbReference type="InterPro" id="IPR001789">
    <property type="entry name" value="Sig_transdc_resp-reg_receiver"/>
</dbReference>
<dbReference type="PANTHER" id="PTHR44591:SF19">
    <property type="entry name" value="TWO-COMPONENT RESPONSE REGULATOR-RELATED"/>
    <property type="match status" value="1"/>
</dbReference>
<sequence length="287" mass="32133">MENGVEVAMERTILLVDDDENITSSLVRLLRRDGYSILRANSGQEGLAVLAQHKVGVIISDQRMPGMTGTEFLTKVRERYPDTVRVVLSGYTELNSVTDAINRGAVYKFLTKPWEDELLRANVDEAFQRHEMKIENARLARELQQANNALKQINLELEQRVERKAREIVHNLAALQVSQEMLEVMPVAALGIDNTGMIVAANQMARLLFAKNIETSSLLGEMAATIIPESLLSWASSRLHLRDEEARTFDIAGNDARCWCRSMGEFSRSNGVLLVIDAGIQPPSKER</sequence>
<dbReference type="SUPFAM" id="SSF52172">
    <property type="entry name" value="CheY-like"/>
    <property type="match status" value="1"/>
</dbReference>
<keyword evidence="1 2" id="KW-0597">Phosphoprotein</keyword>
<organism evidence="5 6">
    <name type="scientific">Ferriphaselus amnicola</name>
    <dbReference type="NCBI Taxonomy" id="1188319"/>
    <lineage>
        <taxon>Bacteria</taxon>
        <taxon>Pseudomonadati</taxon>
        <taxon>Pseudomonadota</taxon>
        <taxon>Betaproteobacteria</taxon>
        <taxon>Nitrosomonadales</taxon>
        <taxon>Gallionellaceae</taxon>
        <taxon>Ferriphaselus</taxon>
    </lineage>
</organism>
<dbReference type="PANTHER" id="PTHR44591">
    <property type="entry name" value="STRESS RESPONSE REGULATOR PROTEIN 1"/>
    <property type="match status" value="1"/>
</dbReference>
<accession>A0A2Z6GDI2</accession>
<dbReference type="SMART" id="SM00448">
    <property type="entry name" value="REC"/>
    <property type="match status" value="1"/>
</dbReference>
<feature type="domain" description="Response regulatory" evidence="4">
    <location>
        <begin position="12"/>
        <end position="127"/>
    </location>
</feature>
<dbReference type="PROSITE" id="PS50110">
    <property type="entry name" value="RESPONSE_REGULATORY"/>
    <property type="match status" value="1"/>
</dbReference>
<dbReference type="STRING" id="1188319.OYT1_00854"/>
<dbReference type="AlphaFoldDB" id="A0A2Z6GDI2"/>
<dbReference type="KEGG" id="fam:OYT1_ch1862"/>
<evidence type="ECO:0000256" key="2">
    <source>
        <dbReference type="PROSITE-ProRule" id="PRU00169"/>
    </source>
</evidence>
<feature type="coiled-coil region" evidence="3">
    <location>
        <begin position="129"/>
        <end position="167"/>
    </location>
</feature>
<evidence type="ECO:0000259" key="4">
    <source>
        <dbReference type="PROSITE" id="PS50110"/>
    </source>
</evidence>
<feature type="modified residue" description="4-aspartylphosphate" evidence="2">
    <location>
        <position position="61"/>
    </location>
</feature>
<dbReference type="EMBL" id="AP018738">
    <property type="protein sequence ID" value="BBE51389.1"/>
    <property type="molecule type" value="Genomic_DNA"/>
</dbReference>
<keyword evidence="3" id="KW-0175">Coiled coil</keyword>
<dbReference type="InterPro" id="IPR011006">
    <property type="entry name" value="CheY-like_superfamily"/>
</dbReference>